<accession>A0ABY7H815</accession>
<sequence length="234" mass="24717">MSAFVVSLREPRFGNPVAAEVLGDITVAAVASAWGSWSGLEAEVPAVVGARTSLVADARAGETDWRAALLRAFAVAAVHIDRVPQQEEDDEWTPLTSMTCAVVTPERIHIGWLGGVTACVLDDRRLVRETEPHTLIRQLLAEGNKTAALAGMAHSLGHIIVRSVGPASRGAPSPEFAEWPPLRPGERLLLAPRPTVAALRGHLPLAPAGGDPWLQAAVSTCDDAGHRIGVLVEP</sequence>
<organism evidence="1 2">
    <name type="scientific">Nannocystis punicea</name>
    <dbReference type="NCBI Taxonomy" id="2995304"/>
    <lineage>
        <taxon>Bacteria</taxon>
        <taxon>Pseudomonadati</taxon>
        <taxon>Myxococcota</taxon>
        <taxon>Polyangia</taxon>
        <taxon>Nannocystales</taxon>
        <taxon>Nannocystaceae</taxon>
        <taxon>Nannocystis</taxon>
    </lineage>
</organism>
<dbReference type="SUPFAM" id="SSF81606">
    <property type="entry name" value="PP2C-like"/>
    <property type="match status" value="1"/>
</dbReference>
<name>A0ABY7H815_9BACT</name>
<reference evidence="1" key="1">
    <citation type="submission" date="2022-11" db="EMBL/GenBank/DDBJ databases">
        <title>Minimal conservation of predation-associated metabolite biosynthetic gene clusters underscores biosynthetic potential of Myxococcota including descriptions for ten novel species: Archangium lansinium sp. nov., Myxococcus landrumus sp. nov., Nannocystis bai.</title>
        <authorList>
            <person name="Ahearne A."/>
            <person name="Stevens C."/>
            <person name="Dowd S."/>
        </authorList>
    </citation>
    <scope>NUCLEOTIDE SEQUENCE</scope>
    <source>
        <strain evidence="1">Fl3</strain>
    </source>
</reference>
<dbReference type="Proteomes" id="UP001164459">
    <property type="component" value="Chromosome"/>
</dbReference>
<protein>
    <submittedName>
        <fullName evidence="1">PP2C family serine/threonine-protein phosphatase</fullName>
    </submittedName>
</protein>
<keyword evidence="2" id="KW-1185">Reference proteome</keyword>
<gene>
    <name evidence="1" type="ORF">O0S08_04570</name>
</gene>
<dbReference type="RefSeq" id="WP_269037745.1">
    <property type="nucleotide sequence ID" value="NZ_CP114040.1"/>
</dbReference>
<dbReference type="EMBL" id="CP114040">
    <property type="protein sequence ID" value="WAS95413.1"/>
    <property type="molecule type" value="Genomic_DNA"/>
</dbReference>
<dbReference type="Gene3D" id="3.60.40.10">
    <property type="entry name" value="PPM-type phosphatase domain"/>
    <property type="match status" value="1"/>
</dbReference>
<evidence type="ECO:0000313" key="1">
    <source>
        <dbReference type="EMBL" id="WAS95413.1"/>
    </source>
</evidence>
<evidence type="ECO:0000313" key="2">
    <source>
        <dbReference type="Proteomes" id="UP001164459"/>
    </source>
</evidence>
<dbReference type="InterPro" id="IPR036457">
    <property type="entry name" value="PPM-type-like_dom_sf"/>
</dbReference>
<proteinExistence type="predicted"/>